<dbReference type="NCBIfam" id="NF041518">
    <property type="entry name" value="choice_anch_Q"/>
    <property type="match status" value="1"/>
</dbReference>
<evidence type="ECO:0000313" key="8">
    <source>
        <dbReference type="EMBL" id="MBV6343068.1"/>
    </source>
</evidence>
<evidence type="ECO:0000256" key="6">
    <source>
        <dbReference type="ARBA" id="ARBA00023136"/>
    </source>
</evidence>
<keyword evidence="6" id="KW-0472">Membrane</keyword>
<keyword evidence="9" id="KW-1185">Reference proteome</keyword>
<evidence type="ECO:0000256" key="3">
    <source>
        <dbReference type="ARBA" id="ARBA00004613"/>
    </source>
</evidence>
<dbReference type="EMBL" id="JABXWD010000434">
    <property type="protein sequence ID" value="MBV6343068.1"/>
    <property type="molecule type" value="Genomic_DNA"/>
</dbReference>
<name>A0ABS6S3S7_9BACT</name>
<sequence>MRQAISDAISGDTIDLTGVSGTITLTSGHISFSKNLTITGPGASILEISGNNSSRILNITGGTVTITGLTFTNGNATGNSSGGAINHSGGTLTIQYCSFDSNKCTDDGGAILSTSTLIVTNSLFANNSIVAGSGSEFGGAIACTGTTTIVNSTFTGNTTVFKGGAIVSTANVTIVNCTIANNSAPHVTNGQGGGLHRLGGTTTVKNSIVYGNTATVSGPNCQGTITSGGYNIEGGTDCGFTGTGDQQSTNPSLGALADNGGETQTMAITKSSAAFDKIPSATNGCGQSVGNVDLTIDQIGNTRPTYDSC</sequence>
<evidence type="ECO:0000256" key="1">
    <source>
        <dbReference type="ARBA" id="ARBA00004196"/>
    </source>
</evidence>
<protein>
    <recommendedName>
        <fullName evidence="10">Polymorphic outer membrane protein</fullName>
    </recommendedName>
</protein>
<comment type="caution">
    <text evidence="8">The sequence shown here is derived from an EMBL/GenBank/DDBJ whole genome shotgun (WGS) entry which is preliminary data.</text>
</comment>
<gene>
    <name evidence="8" type="ORF">HWQ67_15920</name>
</gene>
<reference evidence="8 9" key="1">
    <citation type="journal article" date="2020" name="J Geophys Res Biogeosci">
        <title>Magnetotaxis as an Adaptation to Enable Bacterial Shuttling of Microbial Sulfur and Sulfur Cycling Across Aquatic Oxic#Anoxic Interfaces.</title>
        <authorList>
            <person name="Li J."/>
            <person name="Liu P."/>
            <person name="Wang J."/>
            <person name="Roberts A.P."/>
            <person name="Pan Y."/>
        </authorList>
    </citation>
    <scope>NUCLEOTIDE SEQUENCE [LARGE SCALE GENOMIC DNA]</scope>
    <source>
        <strain evidence="8 9">MYR-1_YQ</strain>
    </source>
</reference>
<evidence type="ECO:0000256" key="7">
    <source>
        <dbReference type="ARBA" id="ARBA00023237"/>
    </source>
</evidence>
<evidence type="ECO:0000256" key="2">
    <source>
        <dbReference type="ARBA" id="ARBA00004442"/>
    </source>
</evidence>
<evidence type="ECO:0008006" key="10">
    <source>
        <dbReference type="Google" id="ProtNLM"/>
    </source>
</evidence>
<proteinExistence type="predicted"/>
<evidence type="ECO:0000313" key="9">
    <source>
        <dbReference type="Proteomes" id="UP001196980"/>
    </source>
</evidence>
<evidence type="ECO:0000256" key="4">
    <source>
        <dbReference type="ARBA" id="ARBA00022525"/>
    </source>
</evidence>
<accession>A0ABS6S3S7</accession>
<dbReference type="InterPro" id="IPR059226">
    <property type="entry name" value="Choice_anch_Q_dom"/>
</dbReference>
<dbReference type="Proteomes" id="UP001196980">
    <property type="component" value="Unassembled WGS sequence"/>
</dbReference>
<comment type="subcellular location">
    <subcellularLocation>
        <location evidence="1">Cell envelope</location>
    </subcellularLocation>
    <subcellularLocation>
        <location evidence="2">Cell outer membrane</location>
    </subcellularLocation>
    <subcellularLocation>
        <location evidence="3">Secreted</location>
    </subcellularLocation>
</comment>
<organism evidence="8 9">
    <name type="scientific">Candidatus Magnetobacterium casense</name>
    <dbReference type="NCBI Taxonomy" id="1455061"/>
    <lineage>
        <taxon>Bacteria</taxon>
        <taxon>Pseudomonadati</taxon>
        <taxon>Nitrospirota</taxon>
        <taxon>Thermodesulfovibrionia</taxon>
        <taxon>Thermodesulfovibrionales</taxon>
        <taxon>Candidatus Magnetobacteriaceae</taxon>
        <taxon>Candidatus Magnetobacterium</taxon>
    </lineage>
</organism>
<feature type="non-terminal residue" evidence="8">
    <location>
        <position position="309"/>
    </location>
</feature>
<dbReference type="InterPro" id="IPR003368">
    <property type="entry name" value="POMP_repeat"/>
</dbReference>
<dbReference type="RefSeq" id="WP_218253673.1">
    <property type="nucleotide sequence ID" value="NZ_JABXWD010000434.1"/>
</dbReference>
<keyword evidence="4" id="KW-0964">Secreted</keyword>
<keyword evidence="5" id="KW-0732">Signal</keyword>
<dbReference type="NCBIfam" id="TIGR01376">
    <property type="entry name" value="POMP_repeat"/>
    <property type="match status" value="1"/>
</dbReference>
<keyword evidence="7" id="KW-0998">Cell outer membrane</keyword>
<evidence type="ECO:0000256" key="5">
    <source>
        <dbReference type="ARBA" id="ARBA00022729"/>
    </source>
</evidence>